<keyword evidence="3" id="KW-0804">Transcription</keyword>
<dbReference type="PROSITE" id="PS50977">
    <property type="entry name" value="HTH_TETR_2"/>
    <property type="match status" value="1"/>
</dbReference>
<evidence type="ECO:0000313" key="6">
    <source>
        <dbReference type="EMBL" id="MZQ81238.1"/>
    </source>
</evidence>
<keyword evidence="7" id="KW-1185">Reference proteome</keyword>
<dbReference type="PANTHER" id="PTHR47506">
    <property type="entry name" value="TRANSCRIPTIONAL REGULATORY PROTEIN"/>
    <property type="match status" value="1"/>
</dbReference>
<dbReference type="Gene3D" id="1.10.357.10">
    <property type="entry name" value="Tetracycline Repressor, domain 2"/>
    <property type="match status" value="1"/>
</dbReference>
<evidence type="ECO:0000256" key="2">
    <source>
        <dbReference type="ARBA" id="ARBA00023125"/>
    </source>
</evidence>
<keyword evidence="2 4" id="KW-0238">DNA-binding</keyword>
<dbReference type="PANTHER" id="PTHR47506:SF10">
    <property type="entry name" value="TRANSCRIPTIONAL REGULATORY PROTEIN"/>
    <property type="match status" value="1"/>
</dbReference>
<dbReference type="RefSeq" id="WP_161405542.1">
    <property type="nucleotide sequence ID" value="NZ_WTUZ01000010.1"/>
</dbReference>
<evidence type="ECO:0000256" key="3">
    <source>
        <dbReference type="ARBA" id="ARBA00023163"/>
    </source>
</evidence>
<evidence type="ECO:0000256" key="4">
    <source>
        <dbReference type="PROSITE-ProRule" id="PRU00335"/>
    </source>
</evidence>
<keyword evidence="1" id="KW-0805">Transcription regulation</keyword>
<feature type="domain" description="HTH tetR-type" evidence="5">
    <location>
        <begin position="6"/>
        <end position="66"/>
    </location>
</feature>
<name>A0A6L8USZ3_9BACL</name>
<dbReference type="Gene3D" id="1.10.10.60">
    <property type="entry name" value="Homeodomain-like"/>
    <property type="match status" value="1"/>
</dbReference>
<feature type="DNA-binding region" description="H-T-H motif" evidence="4">
    <location>
        <begin position="29"/>
        <end position="48"/>
    </location>
</feature>
<sequence>MARTKEFDEDAVLLKAMLLFWEQGYEKTSMQDLVTCMGIHKGSLYDTFGDKHSLYIRALKKYIDMFDQVVKRPVMRRMADTNSAKEAIRFILEMIVQPESGIPDGCFMVNTATELAKQDPISKDLVLLGWANFEQFLREIIEEGQQSGEISKTLSAEFLSYYFNNTLVGLRVLVKALSEKDKFEHIINMNLSVLD</sequence>
<dbReference type="InterPro" id="IPR011075">
    <property type="entry name" value="TetR_C"/>
</dbReference>
<dbReference type="Pfam" id="PF00440">
    <property type="entry name" value="TetR_N"/>
    <property type="match status" value="1"/>
</dbReference>
<protein>
    <submittedName>
        <fullName evidence="6">TetR family transcriptional regulator</fullName>
    </submittedName>
</protein>
<dbReference type="Proteomes" id="UP000481087">
    <property type="component" value="Unassembled WGS sequence"/>
</dbReference>
<dbReference type="GO" id="GO:0003677">
    <property type="term" value="F:DNA binding"/>
    <property type="evidence" value="ECO:0007669"/>
    <property type="project" value="UniProtKB-UniRule"/>
</dbReference>
<accession>A0A6L8USZ3</accession>
<reference evidence="6 7" key="1">
    <citation type="submission" date="2019-12" db="EMBL/GenBank/DDBJ databases">
        <title>Paenibacillus sp. nov. sp. isolated from soil.</title>
        <authorList>
            <person name="Kim J."/>
            <person name="Jeong S.E."/>
            <person name="Jung H.S."/>
            <person name="Jeon C.O."/>
        </authorList>
    </citation>
    <scope>NUCLEOTIDE SEQUENCE [LARGE SCALE GENOMIC DNA]</scope>
    <source>
        <strain evidence="6 7">5J-6</strain>
    </source>
</reference>
<evidence type="ECO:0000313" key="7">
    <source>
        <dbReference type="Proteomes" id="UP000481087"/>
    </source>
</evidence>
<proteinExistence type="predicted"/>
<dbReference type="SUPFAM" id="SSF48498">
    <property type="entry name" value="Tetracyclin repressor-like, C-terminal domain"/>
    <property type="match status" value="1"/>
</dbReference>
<dbReference type="SUPFAM" id="SSF46689">
    <property type="entry name" value="Homeodomain-like"/>
    <property type="match status" value="1"/>
</dbReference>
<evidence type="ECO:0000256" key="1">
    <source>
        <dbReference type="ARBA" id="ARBA00023015"/>
    </source>
</evidence>
<evidence type="ECO:0000259" key="5">
    <source>
        <dbReference type="PROSITE" id="PS50977"/>
    </source>
</evidence>
<dbReference type="Pfam" id="PF16925">
    <property type="entry name" value="TetR_C_13"/>
    <property type="match status" value="1"/>
</dbReference>
<dbReference type="InterPro" id="IPR009057">
    <property type="entry name" value="Homeodomain-like_sf"/>
</dbReference>
<dbReference type="AlphaFoldDB" id="A0A6L8USZ3"/>
<dbReference type="InterPro" id="IPR001647">
    <property type="entry name" value="HTH_TetR"/>
</dbReference>
<organism evidence="6 7">
    <name type="scientific">Paenibacillus silvestris</name>
    <dbReference type="NCBI Taxonomy" id="2606219"/>
    <lineage>
        <taxon>Bacteria</taxon>
        <taxon>Bacillati</taxon>
        <taxon>Bacillota</taxon>
        <taxon>Bacilli</taxon>
        <taxon>Bacillales</taxon>
        <taxon>Paenibacillaceae</taxon>
        <taxon>Paenibacillus</taxon>
    </lineage>
</organism>
<dbReference type="EMBL" id="WTUZ01000010">
    <property type="protein sequence ID" value="MZQ81238.1"/>
    <property type="molecule type" value="Genomic_DNA"/>
</dbReference>
<dbReference type="InterPro" id="IPR036271">
    <property type="entry name" value="Tet_transcr_reg_TetR-rel_C_sf"/>
</dbReference>
<comment type="caution">
    <text evidence="6">The sequence shown here is derived from an EMBL/GenBank/DDBJ whole genome shotgun (WGS) entry which is preliminary data.</text>
</comment>
<gene>
    <name evidence="6" type="ORF">GQF01_03760</name>
</gene>